<feature type="compositionally biased region" description="Basic and acidic residues" evidence="1">
    <location>
        <begin position="84"/>
        <end position="95"/>
    </location>
</feature>
<evidence type="ECO:0000313" key="2">
    <source>
        <dbReference type="EMBL" id="SIN66732.1"/>
    </source>
</evidence>
<protein>
    <submittedName>
        <fullName evidence="2">Uncharacterized protein</fullName>
    </submittedName>
</protein>
<accession>A0ABY1JCX9</accession>
<evidence type="ECO:0000256" key="1">
    <source>
        <dbReference type="SAM" id="MobiDB-lite"/>
    </source>
</evidence>
<name>A0ABY1JCX9_9BACT</name>
<keyword evidence="3" id="KW-1185">Reference proteome</keyword>
<dbReference type="EMBL" id="FSQZ01000001">
    <property type="protein sequence ID" value="SIN66732.1"/>
    <property type="molecule type" value="Genomic_DNA"/>
</dbReference>
<proteinExistence type="predicted"/>
<dbReference type="RefSeq" id="WP_074199445.1">
    <property type="nucleotide sequence ID" value="NZ_FSQZ01000001.1"/>
</dbReference>
<dbReference type="Proteomes" id="UP000185093">
    <property type="component" value="Unassembled WGS sequence"/>
</dbReference>
<evidence type="ECO:0000313" key="3">
    <source>
        <dbReference type="Proteomes" id="UP000185093"/>
    </source>
</evidence>
<gene>
    <name evidence="2" type="ORF">SAMN05444368_0956</name>
</gene>
<organism evidence="2 3">
    <name type="scientific">Acetomicrobium flavidum</name>
    <dbReference type="NCBI Taxonomy" id="49896"/>
    <lineage>
        <taxon>Bacteria</taxon>
        <taxon>Thermotogati</taxon>
        <taxon>Synergistota</taxon>
        <taxon>Synergistia</taxon>
        <taxon>Synergistales</taxon>
        <taxon>Acetomicrobiaceae</taxon>
        <taxon>Acetomicrobium</taxon>
    </lineage>
</organism>
<feature type="region of interest" description="Disordered" evidence="1">
    <location>
        <begin position="59"/>
        <end position="95"/>
    </location>
</feature>
<comment type="caution">
    <text evidence="2">The sequence shown here is derived from an EMBL/GenBank/DDBJ whole genome shotgun (WGS) entry which is preliminary data.</text>
</comment>
<sequence length="95" mass="10609">MAKARKRKKDKEDEKLAFEIAEIAGVVNYMQKVSGEEVEKKGDLYLSQGRMIAEMSRPNALISEKSATHVPIPEDTEKTGATAEPDHEHSVCSRH</sequence>
<reference evidence="2 3" key="1">
    <citation type="submission" date="2016-11" db="EMBL/GenBank/DDBJ databases">
        <authorList>
            <person name="Varghese N."/>
            <person name="Submissions S."/>
        </authorList>
    </citation>
    <scope>NUCLEOTIDE SEQUENCE [LARGE SCALE GENOMIC DNA]</scope>
    <source>
        <strain evidence="2 3">DSM 20664</strain>
    </source>
</reference>